<evidence type="ECO:0000256" key="3">
    <source>
        <dbReference type="ARBA" id="ARBA00022490"/>
    </source>
</evidence>
<dbReference type="Proteomes" id="UP000441586">
    <property type="component" value="Unassembled WGS sequence"/>
</dbReference>
<dbReference type="Pfam" id="PF01546">
    <property type="entry name" value="Peptidase_M20"/>
    <property type="match status" value="1"/>
</dbReference>
<evidence type="ECO:0000256" key="6">
    <source>
        <dbReference type="ARBA" id="ARBA00022723"/>
    </source>
</evidence>
<dbReference type="PROSITE" id="PS00759">
    <property type="entry name" value="ARGE_DAPE_CPG2_2"/>
    <property type="match status" value="1"/>
</dbReference>
<dbReference type="GO" id="GO:0046872">
    <property type="term" value="F:metal ion binding"/>
    <property type="evidence" value="ECO:0007669"/>
    <property type="project" value="UniProtKB-KW"/>
</dbReference>
<dbReference type="EMBL" id="WSFO01000003">
    <property type="protein sequence ID" value="KAE9630806.1"/>
    <property type="molecule type" value="Genomic_DNA"/>
</dbReference>
<keyword evidence="7 11" id="KW-0378">Hydrolase</keyword>
<dbReference type="NCBIfam" id="NF005710">
    <property type="entry name" value="PRK07522.1"/>
    <property type="match status" value="1"/>
</dbReference>
<comment type="cofactor">
    <cofactor evidence="1">
        <name>Zn(2+)</name>
        <dbReference type="ChEBI" id="CHEBI:29105"/>
    </cofactor>
</comment>
<evidence type="ECO:0000256" key="4">
    <source>
        <dbReference type="ARBA" id="ARBA00022571"/>
    </source>
</evidence>
<reference evidence="11 12" key="1">
    <citation type="submission" date="2019-12" db="EMBL/GenBank/DDBJ databases">
        <authorList>
            <person name="Zhang Y.-J."/>
        </authorList>
    </citation>
    <scope>NUCLEOTIDE SEQUENCE [LARGE SCALE GENOMIC DNA]</scope>
    <source>
        <strain evidence="11 12">H18S-6</strain>
    </source>
</reference>
<feature type="domain" description="Peptidase M20 dimerisation" evidence="10">
    <location>
        <begin position="172"/>
        <end position="283"/>
    </location>
</feature>
<evidence type="ECO:0000259" key="10">
    <source>
        <dbReference type="Pfam" id="PF07687"/>
    </source>
</evidence>
<evidence type="ECO:0000256" key="5">
    <source>
        <dbReference type="ARBA" id="ARBA00022605"/>
    </source>
</evidence>
<evidence type="ECO:0000256" key="1">
    <source>
        <dbReference type="ARBA" id="ARBA00001947"/>
    </source>
</evidence>
<dbReference type="PANTHER" id="PTHR43808">
    <property type="entry name" value="ACETYLORNITHINE DEACETYLASE"/>
    <property type="match status" value="1"/>
</dbReference>
<keyword evidence="6" id="KW-0479">Metal-binding</keyword>
<keyword evidence="8" id="KW-0862">Zinc</keyword>
<protein>
    <submittedName>
        <fullName evidence="11">Acetylornithine deacetylase</fullName>
        <ecNumber evidence="11">3.5.1.16</ecNumber>
    </submittedName>
</protein>
<evidence type="ECO:0000256" key="8">
    <source>
        <dbReference type="ARBA" id="ARBA00022833"/>
    </source>
</evidence>
<dbReference type="RefSeq" id="WP_158978000.1">
    <property type="nucleotide sequence ID" value="NZ_WSFO01000003.1"/>
</dbReference>
<evidence type="ECO:0000256" key="9">
    <source>
        <dbReference type="ARBA" id="ARBA00023285"/>
    </source>
</evidence>
<proteinExistence type="inferred from homology"/>
<dbReference type="InterPro" id="IPR050072">
    <property type="entry name" value="Peptidase_M20A"/>
</dbReference>
<evidence type="ECO:0000256" key="7">
    <source>
        <dbReference type="ARBA" id="ARBA00022801"/>
    </source>
</evidence>
<evidence type="ECO:0000313" key="12">
    <source>
        <dbReference type="Proteomes" id="UP000441586"/>
    </source>
</evidence>
<keyword evidence="9" id="KW-0170">Cobalt</keyword>
<dbReference type="InterPro" id="IPR036264">
    <property type="entry name" value="Bact_exopeptidase_dim_dom"/>
</dbReference>
<dbReference type="PANTHER" id="PTHR43808:SF31">
    <property type="entry name" value="N-ACETYL-L-CITRULLINE DEACETYLASE"/>
    <property type="match status" value="1"/>
</dbReference>
<dbReference type="InterPro" id="IPR001261">
    <property type="entry name" value="ArgE/DapE_CS"/>
</dbReference>
<organism evidence="11 12">
    <name type="scientific">Parasedimentitalea maritima</name>
    <dbReference type="NCBI Taxonomy" id="2578117"/>
    <lineage>
        <taxon>Bacteria</taxon>
        <taxon>Pseudomonadati</taxon>
        <taxon>Pseudomonadota</taxon>
        <taxon>Alphaproteobacteria</taxon>
        <taxon>Rhodobacterales</taxon>
        <taxon>Paracoccaceae</taxon>
        <taxon>Parasedimentitalea</taxon>
    </lineage>
</organism>
<accession>A0A6A4RLK8</accession>
<dbReference type="AlphaFoldDB" id="A0A6A4RLK8"/>
<dbReference type="Gene3D" id="3.30.70.360">
    <property type="match status" value="1"/>
</dbReference>
<dbReference type="NCBIfam" id="TIGR01892">
    <property type="entry name" value="AcOrn-deacetyl"/>
    <property type="match status" value="1"/>
</dbReference>
<dbReference type="InterPro" id="IPR011650">
    <property type="entry name" value="Peptidase_M20_dimer"/>
</dbReference>
<dbReference type="InterPro" id="IPR010169">
    <property type="entry name" value="AcOrn-deacetyl"/>
</dbReference>
<dbReference type="GO" id="GO:0008777">
    <property type="term" value="F:acetylornithine deacetylase activity"/>
    <property type="evidence" value="ECO:0007669"/>
    <property type="project" value="UniProtKB-EC"/>
</dbReference>
<gene>
    <name evidence="11" type="primary">argE</name>
    <name evidence="11" type="ORF">GP644_06150</name>
</gene>
<evidence type="ECO:0000256" key="2">
    <source>
        <dbReference type="ARBA" id="ARBA00005691"/>
    </source>
</evidence>
<sequence>MSKLSAADILSQLIQFDTVSRRSNLELLGWVETYLETFGVKSRRIYDDTGKKANLIATIGDPTVPGYILSGHVDVVPVDDQDWSFDPFGGEIRDGMVLGRGASDMKGYVACVLAAVPEMTAKPLATPLHIVLSHDEEVGCIGVRTAIAEIAQWETLPKGCFVGEPTDMGVIIGHKAKRAERVVIKGFTAHSSLAPTAVNSVEYAARLTTFISDLGRNLQKNGARDPYFDVPHTTAHVGVSHGGSMVNIVPNHTQIDFEVRAISADNPAELVEQVRAFAKETLEPQMQAVKPECSIHFETLSDTPGLDTCPDADIVATVKALSQKNNHSKVAFGTEAGLFAEVHIPTVVVGPGNIDRAHKPDEFIKVSELEGCSLFLSNLIAQCV</sequence>
<name>A0A6A4RLK8_9RHOB</name>
<dbReference type="Gene3D" id="3.40.630.10">
    <property type="entry name" value="Zn peptidases"/>
    <property type="match status" value="1"/>
</dbReference>
<dbReference type="InterPro" id="IPR002933">
    <property type="entry name" value="Peptidase_M20"/>
</dbReference>
<dbReference type="SUPFAM" id="SSF53187">
    <property type="entry name" value="Zn-dependent exopeptidases"/>
    <property type="match status" value="1"/>
</dbReference>
<keyword evidence="5" id="KW-0028">Amino-acid biosynthesis</keyword>
<keyword evidence="3" id="KW-0963">Cytoplasm</keyword>
<dbReference type="SUPFAM" id="SSF55031">
    <property type="entry name" value="Bacterial exopeptidase dimerisation domain"/>
    <property type="match status" value="1"/>
</dbReference>
<evidence type="ECO:0000313" key="11">
    <source>
        <dbReference type="EMBL" id="KAE9630806.1"/>
    </source>
</evidence>
<comment type="caution">
    <text evidence="11">The sequence shown here is derived from an EMBL/GenBank/DDBJ whole genome shotgun (WGS) entry which is preliminary data.</text>
</comment>
<dbReference type="EC" id="3.5.1.16" evidence="11"/>
<keyword evidence="4" id="KW-0055">Arginine biosynthesis</keyword>
<dbReference type="Pfam" id="PF07687">
    <property type="entry name" value="M20_dimer"/>
    <property type="match status" value="1"/>
</dbReference>
<dbReference type="CDD" id="cd03894">
    <property type="entry name" value="M20_ArgE"/>
    <property type="match status" value="1"/>
</dbReference>
<dbReference type="GO" id="GO:0006526">
    <property type="term" value="P:L-arginine biosynthetic process"/>
    <property type="evidence" value="ECO:0007669"/>
    <property type="project" value="UniProtKB-KW"/>
</dbReference>
<comment type="similarity">
    <text evidence="2">Belongs to the peptidase M20A family. ArgE subfamily.</text>
</comment>